<name>A0A0H2R9R3_9AGAM</name>
<dbReference type="AlphaFoldDB" id="A0A0H2R9R3"/>
<feature type="non-terminal residue" evidence="1">
    <location>
        <position position="1"/>
    </location>
</feature>
<feature type="non-terminal residue" evidence="1">
    <location>
        <position position="111"/>
    </location>
</feature>
<dbReference type="OrthoDB" id="5599269at2759"/>
<dbReference type="InterPro" id="IPR027267">
    <property type="entry name" value="AH/BAR_dom_sf"/>
</dbReference>
<keyword evidence="2" id="KW-1185">Reference proteome</keyword>
<dbReference type="GO" id="GO:0005886">
    <property type="term" value="C:plasma membrane"/>
    <property type="evidence" value="ECO:0007669"/>
    <property type="project" value="TreeGrafter"/>
</dbReference>
<dbReference type="GO" id="GO:0008289">
    <property type="term" value="F:lipid binding"/>
    <property type="evidence" value="ECO:0007669"/>
    <property type="project" value="TreeGrafter"/>
</dbReference>
<organism evidence="1 2">
    <name type="scientific">Schizopora paradoxa</name>
    <dbReference type="NCBI Taxonomy" id="27342"/>
    <lineage>
        <taxon>Eukaryota</taxon>
        <taxon>Fungi</taxon>
        <taxon>Dikarya</taxon>
        <taxon>Basidiomycota</taxon>
        <taxon>Agaricomycotina</taxon>
        <taxon>Agaricomycetes</taxon>
        <taxon>Hymenochaetales</taxon>
        <taxon>Schizoporaceae</taxon>
        <taxon>Schizopora</taxon>
    </lineage>
</organism>
<dbReference type="InParanoid" id="A0A0H2R9R3"/>
<dbReference type="Gene3D" id="1.20.1270.60">
    <property type="entry name" value="Arfaptin homology (AH) domain/BAR domain"/>
    <property type="match status" value="1"/>
</dbReference>
<dbReference type="GO" id="GO:0070941">
    <property type="term" value="P:eisosome assembly"/>
    <property type="evidence" value="ECO:0007669"/>
    <property type="project" value="TreeGrafter"/>
</dbReference>
<reference evidence="1 2" key="1">
    <citation type="submission" date="2015-04" db="EMBL/GenBank/DDBJ databases">
        <title>Complete genome sequence of Schizopora paradoxa KUC8140, a cosmopolitan wood degrader in East Asia.</title>
        <authorList>
            <consortium name="DOE Joint Genome Institute"/>
            <person name="Min B."/>
            <person name="Park H."/>
            <person name="Jang Y."/>
            <person name="Kim J.-J."/>
            <person name="Kim K.H."/>
            <person name="Pangilinan J."/>
            <person name="Lipzen A."/>
            <person name="Riley R."/>
            <person name="Grigoriev I.V."/>
            <person name="Spatafora J.W."/>
            <person name="Choi I.-G."/>
        </authorList>
    </citation>
    <scope>NUCLEOTIDE SEQUENCE [LARGE SCALE GENOMIC DNA]</scope>
    <source>
        <strain evidence="1 2">KUC8140</strain>
    </source>
</reference>
<gene>
    <name evidence="1" type="ORF">SCHPADRAFT_800361</name>
</gene>
<dbReference type="InterPro" id="IPR028245">
    <property type="entry name" value="PIL1/LSP1"/>
</dbReference>
<accession>A0A0H2R9R3</accession>
<dbReference type="EMBL" id="KQ086223">
    <property type="protein sequence ID" value="KLO06243.1"/>
    <property type="molecule type" value="Genomic_DNA"/>
</dbReference>
<proteinExistence type="predicted"/>
<dbReference type="PANTHER" id="PTHR31962:SF6">
    <property type="entry name" value="EISOSOME COMPONENT PIL1-DOMAIN-CONTAINING PROTEIN"/>
    <property type="match status" value="1"/>
</dbReference>
<protein>
    <submittedName>
        <fullName evidence="1">Uncharacterized protein</fullName>
    </submittedName>
</protein>
<evidence type="ECO:0000313" key="1">
    <source>
        <dbReference type="EMBL" id="KLO06243.1"/>
    </source>
</evidence>
<evidence type="ECO:0000313" key="2">
    <source>
        <dbReference type="Proteomes" id="UP000053477"/>
    </source>
</evidence>
<sequence length="111" mass="12460">HKSIQQQTELLNSLRAQIRSMDSEILTEEAALSDFKRLSSKNWMILKFGGLLELAEKSTIVGDLGKLLLEEIPLEATQPGLGRPFYTGRERTEKLVSEALRCVGEVTFDPQ</sequence>
<dbReference type="STRING" id="27342.A0A0H2R9R3"/>
<dbReference type="PANTHER" id="PTHR31962">
    <property type="entry name" value="SPHINGOLIPID LONG CHAIN BASE-RESPONSIVE PROTEIN PIL1"/>
    <property type="match status" value="1"/>
</dbReference>
<dbReference type="Proteomes" id="UP000053477">
    <property type="component" value="Unassembled WGS sequence"/>
</dbReference>
<dbReference type="GO" id="GO:0036286">
    <property type="term" value="C:eisosome filament"/>
    <property type="evidence" value="ECO:0007669"/>
    <property type="project" value="TreeGrafter"/>
</dbReference>
<dbReference type="GO" id="GO:0006897">
    <property type="term" value="P:endocytosis"/>
    <property type="evidence" value="ECO:0007669"/>
    <property type="project" value="TreeGrafter"/>
</dbReference>
<dbReference type="Pfam" id="PF13805">
    <property type="entry name" value="Pil1"/>
    <property type="match status" value="1"/>
</dbReference>